<keyword evidence="3" id="KW-1185">Reference proteome</keyword>
<dbReference type="OrthoDB" id="2117996at2759"/>
<keyword evidence="1" id="KW-0732">Signal</keyword>
<feature type="signal peptide" evidence="1">
    <location>
        <begin position="1"/>
        <end position="15"/>
    </location>
</feature>
<dbReference type="EMBL" id="KZ613477">
    <property type="protein sequence ID" value="PMD22630.1"/>
    <property type="molecule type" value="Genomic_DNA"/>
</dbReference>
<sequence>MQLSLIICMFSAATAFSATTSTRIASKAPIATAVGRVVVARGLKPASPPTATDVKISIVNWQSSVKTVNDYLPENKSKVASAIVFVKDELMQLATLMKITALSRTGVNAAKSIQNEAMTTQHATAAVNFNRSCTMLQQSERCELLAANQTKARAVSMPNLEA</sequence>
<accession>A0A2J6Q8M5</accession>
<evidence type="ECO:0000313" key="3">
    <source>
        <dbReference type="Proteomes" id="UP000235672"/>
    </source>
</evidence>
<evidence type="ECO:0000256" key="1">
    <source>
        <dbReference type="SAM" id="SignalP"/>
    </source>
</evidence>
<dbReference type="Proteomes" id="UP000235672">
    <property type="component" value="Unassembled WGS sequence"/>
</dbReference>
<reference evidence="2 3" key="1">
    <citation type="submission" date="2016-05" db="EMBL/GenBank/DDBJ databases">
        <title>A degradative enzymes factory behind the ericoid mycorrhizal symbiosis.</title>
        <authorList>
            <consortium name="DOE Joint Genome Institute"/>
            <person name="Martino E."/>
            <person name="Morin E."/>
            <person name="Grelet G."/>
            <person name="Kuo A."/>
            <person name="Kohler A."/>
            <person name="Daghino S."/>
            <person name="Barry K."/>
            <person name="Choi C."/>
            <person name="Cichocki N."/>
            <person name="Clum A."/>
            <person name="Copeland A."/>
            <person name="Hainaut M."/>
            <person name="Haridas S."/>
            <person name="Labutti K."/>
            <person name="Lindquist E."/>
            <person name="Lipzen A."/>
            <person name="Khouja H.-R."/>
            <person name="Murat C."/>
            <person name="Ohm R."/>
            <person name="Olson A."/>
            <person name="Spatafora J."/>
            <person name="Veneault-Fourrey C."/>
            <person name="Henrissat B."/>
            <person name="Grigoriev I."/>
            <person name="Martin F."/>
            <person name="Perotto S."/>
        </authorList>
    </citation>
    <scope>NUCLEOTIDE SEQUENCE [LARGE SCALE GENOMIC DNA]</scope>
    <source>
        <strain evidence="2 3">UAMH 7357</strain>
    </source>
</reference>
<protein>
    <submittedName>
        <fullName evidence="2">Uncharacterized protein</fullName>
    </submittedName>
</protein>
<dbReference type="AlphaFoldDB" id="A0A2J6Q8M5"/>
<name>A0A2J6Q8M5_9HELO</name>
<organism evidence="2 3">
    <name type="scientific">Hyaloscypha hepaticicola</name>
    <dbReference type="NCBI Taxonomy" id="2082293"/>
    <lineage>
        <taxon>Eukaryota</taxon>
        <taxon>Fungi</taxon>
        <taxon>Dikarya</taxon>
        <taxon>Ascomycota</taxon>
        <taxon>Pezizomycotina</taxon>
        <taxon>Leotiomycetes</taxon>
        <taxon>Helotiales</taxon>
        <taxon>Hyaloscyphaceae</taxon>
        <taxon>Hyaloscypha</taxon>
    </lineage>
</organism>
<evidence type="ECO:0000313" key="2">
    <source>
        <dbReference type="EMBL" id="PMD22630.1"/>
    </source>
</evidence>
<proteinExistence type="predicted"/>
<gene>
    <name evidence="2" type="ORF">NA56DRAFT_718646</name>
</gene>
<feature type="chain" id="PRO_5014327118" evidence="1">
    <location>
        <begin position="16"/>
        <end position="162"/>
    </location>
</feature>